<evidence type="ECO:0000313" key="4">
    <source>
        <dbReference type="EMBL" id="TCN53029.1"/>
    </source>
</evidence>
<evidence type="ECO:0000313" key="5">
    <source>
        <dbReference type="EMBL" id="TEB42413.1"/>
    </source>
</evidence>
<dbReference type="OrthoDB" id="763581at2"/>
<reference evidence="5 7" key="2">
    <citation type="journal article" date="2018" name="Syst. Appl. Microbiol.">
        <title>Flavobacterium circumlabens sp. nov. and Flavobacterium cupreum sp. nov., two psychrotrophic species isolated from Antarctic environmental samples.</title>
        <authorList>
            <person name="Kralova S."/>
            <person name="Busse H.J."/>
            <person name="Svec P."/>
            <person name="Maslanova I."/>
            <person name="Stankova E."/>
            <person name="Bartak M."/>
            <person name="Sedlacek I."/>
        </authorList>
    </citation>
    <scope>NUCLEOTIDE SEQUENCE [LARGE SCALE GENOMIC DNA]</scope>
    <source>
        <strain evidence="5 7">CCM 8828</strain>
    </source>
</reference>
<dbReference type="EMBL" id="QWDN01000009">
    <property type="protein sequence ID" value="TEB42413.1"/>
    <property type="molecule type" value="Genomic_DNA"/>
</dbReference>
<keyword evidence="1 2" id="KW-0732">Signal</keyword>
<keyword evidence="6" id="KW-1185">Reference proteome</keyword>
<evidence type="ECO:0000313" key="7">
    <source>
        <dbReference type="Proteomes" id="UP000298340"/>
    </source>
</evidence>
<dbReference type="AlphaFoldDB" id="A0A4Y7U7J0"/>
<proteinExistence type="predicted"/>
<reference evidence="4 6" key="1">
    <citation type="journal article" date="2015" name="Stand. Genomic Sci.">
        <title>Genomic Encyclopedia of Bacterial and Archaeal Type Strains, Phase III: the genomes of soil and plant-associated and newly described type strains.</title>
        <authorList>
            <person name="Whitman W.B."/>
            <person name="Woyke T."/>
            <person name="Klenk H.P."/>
            <person name="Zhou Y."/>
            <person name="Lilburn T.G."/>
            <person name="Beck B.J."/>
            <person name="De Vos P."/>
            <person name="Vandamme P."/>
            <person name="Eisen J.A."/>
            <person name="Garrity G."/>
            <person name="Hugenholtz P."/>
            <person name="Kyrpides N.C."/>
        </authorList>
    </citation>
    <scope>NUCLEOTIDE SEQUENCE [LARGE SCALE GENOMIC DNA]</scope>
    <source>
        <strain evidence="4 6">P5626</strain>
    </source>
</reference>
<dbReference type="EMBL" id="SLWA01000009">
    <property type="protein sequence ID" value="TCN53029.1"/>
    <property type="molecule type" value="Genomic_DNA"/>
</dbReference>
<feature type="chain" id="PRO_5043204739" evidence="2">
    <location>
        <begin position="20"/>
        <end position="197"/>
    </location>
</feature>
<dbReference type="RefSeq" id="WP_132037441.1">
    <property type="nucleotide sequence ID" value="NZ_QWDN01000009.1"/>
</dbReference>
<evidence type="ECO:0000256" key="1">
    <source>
        <dbReference type="ARBA" id="ARBA00022729"/>
    </source>
</evidence>
<dbReference type="Proteomes" id="UP000298340">
    <property type="component" value="Unassembled WGS sequence"/>
</dbReference>
<evidence type="ECO:0000259" key="3">
    <source>
        <dbReference type="Pfam" id="PF13505"/>
    </source>
</evidence>
<dbReference type="SUPFAM" id="SSF56935">
    <property type="entry name" value="Porins"/>
    <property type="match status" value="1"/>
</dbReference>
<dbReference type="Pfam" id="PF13505">
    <property type="entry name" value="OMP_b-brl"/>
    <property type="match status" value="1"/>
</dbReference>
<name>A0A4Y7U7J0_9FLAO</name>
<evidence type="ECO:0000256" key="2">
    <source>
        <dbReference type="SAM" id="SignalP"/>
    </source>
</evidence>
<reference evidence="4" key="3">
    <citation type="submission" date="2019-03" db="EMBL/GenBank/DDBJ databases">
        <authorList>
            <person name="Whitman W."/>
            <person name="Huntemann M."/>
            <person name="Clum A."/>
            <person name="Pillay M."/>
            <person name="Palaniappan K."/>
            <person name="Varghese N."/>
            <person name="Mikhailova N."/>
            <person name="Stamatis D."/>
            <person name="Reddy T."/>
            <person name="Daum C."/>
            <person name="Shapiro N."/>
            <person name="Ivanova N."/>
            <person name="Kyrpides N."/>
            <person name="Woyke T."/>
        </authorList>
    </citation>
    <scope>NUCLEOTIDE SEQUENCE</scope>
    <source>
        <strain evidence="4">P5626</strain>
    </source>
</reference>
<feature type="signal peptide" evidence="2">
    <location>
        <begin position="1"/>
        <end position="19"/>
    </location>
</feature>
<dbReference type="InterPro" id="IPR027385">
    <property type="entry name" value="Beta-barrel_OMP"/>
</dbReference>
<protein>
    <submittedName>
        <fullName evidence="4">Outer membrane autotransporter protein</fullName>
    </submittedName>
</protein>
<accession>A0A4Y7U7J0</accession>
<dbReference type="Proteomes" id="UP000295270">
    <property type="component" value="Unassembled WGS sequence"/>
</dbReference>
<comment type="caution">
    <text evidence="5">The sequence shown here is derived from an EMBL/GenBank/DDBJ whole genome shotgun (WGS) entry which is preliminary data.</text>
</comment>
<evidence type="ECO:0000313" key="6">
    <source>
        <dbReference type="Proteomes" id="UP000295270"/>
    </source>
</evidence>
<feature type="domain" description="Outer membrane protein beta-barrel" evidence="3">
    <location>
        <begin position="6"/>
        <end position="192"/>
    </location>
</feature>
<organism evidence="5 7">
    <name type="scientific">Flavobacterium circumlabens</name>
    <dbReference type="NCBI Taxonomy" id="2133765"/>
    <lineage>
        <taxon>Bacteria</taxon>
        <taxon>Pseudomonadati</taxon>
        <taxon>Bacteroidota</taxon>
        <taxon>Flavobacteriia</taxon>
        <taxon>Flavobacteriales</taxon>
        <taxon>Flavobacteriaceae</taxon>
        <taxon>Flavobacterium</taxon>
    </lineage>
</organism>
<sequence>MKKVIVLSVLLLCATIAKAQDTEKNEIRVGYSDATFIRLGNGFADAFSTAIVSGLSGVKYKDAKNKTMGMFEAGYRYTINERLKVGADISYLKSEDTFQAKTANAKSVTRNTNYIMGLVTGEFSYIRTPLLNFYGSGGLGILSGATKETGSSYSSNEVGFAYQINPAGLRVGKKFGAFVEVGYGYKGIATAGLNYKF</sequence>
<gene>
    <name evidence="5" type="ORF">D0809_21195</name>
    <name evidence="4" type="ORF">EV142_10912</name>
</gene>